<dbReference type="InterPro" id="IPR009828">
    <property type="entry name" value="CYRIA/CYRIB_Rac1-bd"/>
</dbReference>
<proteinExistence type="inferred from homology"/>
<dbReference type="eggNOG" id="KOG3951">
    <property type="taxonomic scope" value="Eukaryota"/>
</dbReference>
<evidence type="ECO:0000259" key="5">
    <source>
        <dbReference type="Pfam" id="PF07159"/>
    </source>
</evidence>
<sequence>MGNLLSLRSRTAEHANLVQAASSSGAQLNLFLRPPPPESSDAMNIYSCTSEALDNFAGSLLDCLKIREFYHARNSNKTGAVSMISSDSDEDYLRLLNSARVVSTSVVDARSTADGILSILSFLSTGPNDTPAMLKETTAANFAAHPSLVRILADLIVSSMIFDSVKFDTPQLLNDMPLFRRTRVSRQKNPNATPIDDRIPGDDQIGLVSLFLGSPVPCLHLIQRTLVEGAGANVHGLLTALSLLAVICQLYLMEEDRPRSVDSDDPNATWLPVDHSELGKLIGHSAAPDHYALRLLVGSVLIYDHVAGESAALAGGAFDNSSGVSMRNVIRLVQQRAPTSEVANATPGLPPLTVDSLLASLRYFSRNSAHSPSILRLFPE</sequence>
<dbReference type="InterPro" id="IPR039789">
    <property type="entry name" value="CYRI"/>
</dbReference>
<comment type="subcellular location">
    <subcellularLocation>
        <location evidence="1">Membrane</location>
        <topology evidence="1">Lipid-anchor</topology>
    </subcellularLocation>
</comment>
<dbReference type="GO" id="GO:0030833">
    <property type="term" value="P:regulation of actin filament polymerization"/>
    <property type="evidence" value="ECO:0007669"/>
    <property type="project" value="InterPro"/>
</dbReference>
<evidence type="ECO:0000256" key="3">
    <source>
        <dbReference type="ARBA" id="ARBA00023136"/>
    </source>
</evidence>
<dbReference type="EMBL" id="KB932202">
    <property type="protein sequence ID" value="KCV72022.1"/>
    <property type="molecule type" value="Genomic_DNA"/>
</dbReference>
<keyword evidence="3" id="KW-0472">Membrane</keyword>
<dbReference type="Pfam" id="PF07159">
    <property type="entry name" value="CYRIA-B_Rac1-bd"/>
    <property type="match status" value="2"/>
</dbReference>
<dbReference type="AlphaFoldDB" id="A0A058ZEX6"/>
<dbReference type="PANTHER" id="PTHR12422">
    <property type="entry name" value="GH09096P"/>
    <property type="match status" value="1"/>
</dbReference>
<dbReference type="RefSeq" id="XP_009493600.1">
    <property type="nucleotide sequence ID" value="XM_009495325.1"/>
</dbReference>
<dbReference type="GeneID" id="20526154"/>
<keyword evidence="7" id="KW-1185">Reference proteome</keyword>
<organism evidence="6">
    <name type="scientific">Fonticula alba</name>
    <name type="common">Slime mold</name>
    <dbReference type="NCBI Taxonomy" id="691883"/>
    <lineage>
        <taxon>Eukaryota</taxon>
        <taxon>Rotosphaerida</taxon>
        <taxon>Fonticulaceae</taxon>
        <taxon>Fonticula</taxon>
    </lineage>
</organism>
<dbReference type="GO" id="GO:0016020">
    <property type="term" value="C:membrane"/>
    <property type="evidence" value="ECO:0007669"/>
    <property type="project" value="UniProtKB-SubCell"/>
</dbReference>
<dbReference type="Proteomes" id="UP000030693">
    <property type="component" value="Unassembled WGS sequence"/>
</dbReference>
<evidence type="ECO:0000313" key="7">
    <source>
        <dbReference type="Proteomes" id="UP000030693"/>
    </source>
</evidence>
<comment type="similarity">
    <text evidence="2">Belongs to the CYRI family.</text>
</comment>
<protein>
    <recommendedName>
        <fullName evidence="5">CYRIA/CYRIB Rac1 binding domain-containing protein</fullName>
    </recommendedName>
</protein>
<evidence type="ECO:0000313" key="6">
    <source>
        <dbReference type="EMBL" id="KCV72022.1"/>
    </source>
</evidence>
<feature type="domain" description="CYRIA/CYRIB Rac1 binding" evidence="5">
    <location>
        <begin position="135"/>
        <end position="266"/>
    </location>
</feature>
<evidence type="ECO:0000256" key="2">
    <source>
        <dbReference type="ARBA" id="ARBA00005778"/>
    </source>
</evidence>
<keyword evidence="4" id="KW-0449">Lipoprotein</keyword>
<feature type="domain" description="CYRIA/CYRIB Rac1 binding" evidence="5">
    <location>
        <begin position="290"/>
        <end position="366"/>
    </location>
</feature>
<reference evidence="6" key="1">
    <citation type="submission" date="2013-04" db="EMBL/GenBank/DDBJ databases">
        <title>The Genome Sequence of Fonticula alba ATCC 38817.</title>
        <authorList>
            <consortium name="The Broad Institute Genomics Platform"/>
            <person name="Russ C."/>
            <person name="Cuomo C."/>
            <person name="Burger G."/>
            <person name="Gray M.W."/>
            <person name="Holland P.W.H."/>
            <person name="King N."/>
            <person name="Lang F.B.F."/>
            <person name="Roger A.J."/>
            <person name="Ruiz-Trillo I."/>
            <person name="Brown M."/>
            <person name="Walker B."/>
            <person name="Young S."/>
            <person name="Zeng Q."/>
            <person name="Gargeya S."/>
            <person name="Fitzgerald M."/>
            <person name="Haas B."/>
            <person name="Abouelleil A."/>
            <person name="Allen A.W."/>
            <person name="Alvarado L."/>
            <person name="Arachchi H.M."/>
            <person name="Berlin A.M."/>
            <person name="Chapman S.B."/>
            <person name="Gainer-Dewar J."/>
            <person name="Goldberg J."/>
            <person name="Griggs A."/>
            <person name="Gujja S."/>
            <person name="Hansen M."/>
            <person name="Howarth C."/>
            <person name="Imamovic A."/>
            <person name="Ireland A."/>
            <person name="Larimer J."/>
            <person name="McCowan C."/>
            <person name="Murphy C."/>
            <person name="Pearson M."/>
            <person name="Poon T.W."/>
            <person name="Priest M."/>
            <person name="Roberts A."/>
            <person name="Saif S."/>
            <person name="Shea T."/>
            <person name="Sisk P."/>
            <person name="Sykes S."/>
            <person name="Wortman J."/>
            <person name="Nusbaum C."/>
            <person name="Birren B."/>
        </authorList>
    </citation>
    <scope>NUCLEOTIDE SEQUENCE [LARGE SCALE GENOMIC DNA]</scope>
    <source>
        <strain evidence="6">ATCC 38817</strain>
    </source>
</reference>
<evidence type="ECO:0000256" key="1">
    <source>
        <dbReference type="ARBA" id="ARBA00004635"/>
    </source>
</evidence>
<accession>A0A058ZEX6</accession>
<dbReference type="OrthoDB" id="60973at2759"/>
<evidence type="ECO:0000256" key="4">
    <source>
        <dbReference type="ARBA" id="ARBA00023288"/>
    </source>
</evidence>
<name>A0A058ZEX6_FONAL</name>
<dbReference type="GO" id="GO:0031267">
    <property type="term" value="F:small GTPase binding"/>
    <property type="evidence" value="ECO:0007669"/>
    <property type="project" value="InterPro"/>
</dbReference>
<gene>
    <name evidence="6" type="ORF">H696_01429</name>
</gene>